<dbReference type="AlphaFoldDB" id="A0A5P8W523"/>
<evidence type="ECO:0000313" key="3">
    <source>
        <dbReference type="Proteomes" id="UP000326678"/>
    </source>
</evidence>
<dbReference type="Pfam" id="PF11329">
    <property type="entry name" value="DUF3131"/>
    <property type="match status" value="1"/>
</dbReference>
<name>A0A5P8W523_9NOSO</name>
<keyword evidence="3" id="KW-1185">Reference proteome</keyword>
<organism evidence="2 3">
    <name type="scientific">Nostoc sphaeroides CCNUC1</name>
    <dbReference type="NCBI Taxonomy" id="2653204"/>
    <lineage>
        <taxon>Bacteria</taxon>
        <taxon>Bacillati</taxon>
        <taxon>Cyanobacteriota</taxon>
        <taxon>Cyanophyceae</taxon>
        <taxon>Nostocales</taxon>
        <taxon>Nostocaceae</taxon>
        <taxon>Nostoc</taxon>
    </lineage>
</organism>
<dbReference type="Proteomes" id="UP000326678">
    <property type="component" value="Chromosome Gxm1"/>
</dbReference>
<dbReference type="KEGG" id="nsh:GXM_05329"/>
<feature type="domain" description="DUF3131" evidence="1">
    <location>
        <begin position="3"/>
        <end position="38"/>
    </location>
</feature>
<dbReference type="RefSeq" id="WP_118167194.1">
    <property type="nucleotide sequence ID" value="NZ_CP045226.1"/>
</dbReference>
<gene>
    <name evidence="2" type="ORF">GXM_05329</name>
</gene>
<reference evidence="2 3" key="1">
    <citation type="submission" date="2019-10" db="EMBL/GenBank/DDBJ databases">
        <title>Genomic and transcriptomic insights into the perfect genentic adaptation of a filamentous nitrogen-fixing cyanobacterium to rice fields.</title>
        <authorList>
            <person name="Chen Z."/>
        </authorList>
    </citation>
    <scope>NUCLEOTIDE SEQUENCE [LARGE SCALE GENOMIC DNA]</scope>
    <source>
        <strain evidence="2">CCNUC1</strain>
    </source>
</reference>
<accession>A0A5P8W523</accession>
<sequence>MNLDVGRVLAAFDVIRTCHPQYNYWLKEIVAKWQVARSLFS</sequence>
<dbReference type="EMBL" id="CP045226">
    <property type="protein sequence ID" value="QFS47837.1"/>
    <property type="molecule type" value="Genomic_DNA"/>
</dbReference>
<evidence type="ECO:0000259" key="1">
    <source>
        <dbReference type="Pfam" id="PF11329"/>
    </source>
</evidence>
<dbReference type="InterPro" id="IPR021478">
    <property type="entry name" value="DUF3131"/>
</dbReference>
<protein>
    <recommendedName>
        <fullName evidence="1">DUF3131 domain-containing protein</fullName>
    </recommendedName>
</protein>
<proteinExistence type="predicted"/>
<evidence type="ECO:0000313" key="2">
    <source>
        <dbReference type="EMBL" id="QFS47837.1"/>
    </source>
</evidence>